<evidence type="ECO:0000256" key="1">
    <source>
        <dbReference type="ARBA" id="ARBA00022517"/>
    </source>
</evidence>
<keyword evidence="2" id="KW-0698">rRNA processing</keyword>
<dbReference type="Gene3D" id="3.40.50.300">
    <property type="entry name" value="P-loop containing nucleotide triphosphate hydrolases"/>
    <property type="match status" value="1"/>
</dbReference>
<dbReference type="PANTHER" id="PTHR12595">
    <property type="entry name" value="POS9-ACTIVATING FACTOR FAP7-RELATED"/>
    <property type="match status" value="1"/>
</dbReference>
<dbReference type="GO" id="GO:0004017">
    <property type="term" value="F:AMP kinase activity"/>
    <property type="evidence" value="ECO:0007669"/>
    <property type="project" value="InterPro"/>
</dbReference>
<dbReference type="InterPro" id="IPR027417">
    <property type="entry name" value="P-loop_NTPase"/>
</dbReference>
<organism evidence="7">
    <name type="scientific">uncultured marine thaumarchaeote SAT1000_07_E02</name>
    <dbReference type="NCBI Taxonomy" id="1456363"/>
    <lineage>
        <taxon>Archaea</taxon>
        <taxon>Nitrososphaerota</taxon>
        <taxon>environmental samples</taxon>
    </lineage>
</organism>
<dbReference type="PANTHER" id="PTHR12595:SF0">
    <property type="entry name" value="ADENYLATE KINASE ISOENZYME 6"/>
    <property type="match status" value="1"/>
</dbReference>
<dbReference type="InterPro" id="IPR020618">
    <property type="entry name" value="Adenyl_kinase_AK6"/>
</dbReference>
<proteinExistence type="predicted"/>
<dbReference type="EMBL" id="KF901202">
    <property type="protein sequence ID" value="AIF22045.1"/>
    <property type="molecule type" value="Genomic_DNA"/>
</dbReference>
<name>A0A075I2L6_9ARCH</name>
<keyword evidence="4" id="KW-0547">Nucleotide-binding</keyword>
<evidence type="ECO:0000256" key="2">
    <source>
        <dbReference type="ARBA" id="ARBA00022552"/>
    </source>
</evidence>
<reference evidence="7" key="1">
    <citation type="journal article" date="2014" name="Genome Biol. Evol.">
        <title>Pangenome evidence for extensive interdomain horizontal transfer affecting lineage core and shell genes in uncultured planktonic thaumarchaeota and euryarchaeota.</title>
        <authorList>
            <person name="Deschamps P."/>
            <person name="Zivanovic Y."/>
            <person name="Moreira D."/>
            <person name="Rodriguez-Valera F."/>
            <person name="Lopez-Garcia P."/>
        </authorList>
    </citation>
    <scope>NUCLEOTIDE SEQUENCE</scope>
</reference>
<evidence type="ECO:0000313" key="7">
    <source>
        <dbReference type="EMBL" id="AIF22045.1"/>
    </source>
</evidence>
<dbReference type="Pfam" id="PF13238">
    <property type="entry name" value="AAA_18"/>
    <property type="match status" value="1"/>
</dbReference>
<dbReference type="SUPFAM" id="SSF52540">
    <property type="entry name" value="P-loop containing nucleoside triphosphate hydrolases"/>
    <property type="match status" value="1"/>
</dbReference>
<dbReference type="GO" id="GO:0016887">
    <property type="term" value="F:ATP hydrolysis activity"/>
    <property type="evidence" value="ECO:0007669"/>
    <property type="project" value="InterPro"/>
</dbReference>
<keyword evidence="6" id="KW-0067">ATP-binding</keyword>
<keyword evidence="5 7" id="KW-0418">Kinase</keyword>
<keyword evidence="1" id="KW-0690">Ribosome biogenesis</keyword>
<accession>A0A075I2L6</accession>
<dbReference type="AlphaFoldDB" id="A0A075I2L6"/>
<evidence type="ECO:0000256" key="3">
    <source>
        <dbReference type="ARBA" id="ARBA00022679"/>
    </source>
</evidence>
<protein>
    <submittedName>
        <fullName evidence="7">Putative nucleotide kinase</fullName>
    </submittedName>
</protein>
<keyword evidence="3" id="KW-0808">Transferase</keyword>
<evidence type="ECO:0000256" key="4">
    <source>
        <dbReference type="ARBA" id="ARBA00022741"/>
    </source>
</evidence>
<dbReference type="GO" id="GO:0006364">
    <property type="term" value="P:rRNA processing"/>
    <property type="evidence" value="ECO:0007669"/>
    <property type="project" value="UniProtKB-KW"/>
</dbReference>
<evidence type="ECO:0000256" key="5">
    <source>
        <dbReference type="ARBA" id="ARBA00022777"/>
    </source>
</evidence>
<dbReference type="GO" id="GO:0005524">
    <property type="term" value="F:ATP binding"/>
    <property type="evidence" value="ECO:0007669"/>
    <property type="project" value="UniProtKB-KW"/>
</dbReference>
<sequence length="134" mass="15250">MYILVLQKFLTMHVFSTVVLVLTGNPGVGKHTVSKKLAEILDYEIVDVNKEAVKVGMQKQSDSIDVDVEKTQKMLKDKISDKSLIVGHLAPFVVSKELVSKVIVLRKNPYDLIQIYDKRNYSDAKKMIILEVRF</sequence>
<evidence type="ECO:0000256" key="6">
    <source>
        <dbReference type="ARBA" id="ARBA00022840"/>
    </source>
</evidence>